<reference evidence="2" key="1">
    <citation type="submission" date="2022-01" db="EMBL/GenBank/DDBJ databases">
        <authorList>
            <person name="King R."/>
        </authorList>
    </citation>
    <scope>NUCLEOTIDE SEQUENCE</scope>
</reference>
<dbReference type="EMBL" id="OV725080">
    <property type="protein sequence ID" value="CAH1398933.1"/>
    <property type="molecule type" value="Genomic_DNA"/>
</dbReference>
<evidence type="ECO:0000256" key="1">
    <source>
        <dbReference type="SAM" id="MobiDB-lite"/>
    </source>
</evidence>
<name>A0A9P0MIU9_NEZVI</name>
<feature type="region of interest" description="Disordered" evidence="1">
    <location>
        <begin position="25"/>
        <end position="56"/>
    </location>
</feature>
<proteinExistence type="predicted"/>
<accession>A0A9P0MIU9</accession>
<organism evidence="2 3">
    <name type="scientific">Nezara viridula</name>
    <name type="common">Southern green stink bug</name>
    <name type="synonym">Cimex viridulus</name>
    <dbReference type="NCBI Taxonomy" id="85310"/>
    <lineage>
        <taxon>Eukaryota</taxon>
        <taxon>Metazoa</taxon>
        <taxon>Ecdysozoa</taxon>
        <taxon>Arthropoda</taxon>
        <taxon>Hexapoda</taxon>
        <taxon>Insecta</taxon>
        <taxon>Pterygota</taxon>
        <taxon>Neoptera</taxon>
        <taxon>Paraneoptera</taxon>
        <taxon>Hemiptera</taxon>
        <taxon>Heteroptera</taxon>
        <taxon>Panheteroptera</taxon>
        <taxon>Pentatomomorpha</taxon>
        <taxon>Pentatomoidea</taxon>
        <taxon>Pentatomidae</taxon>
        <taxon>Pentatominae</taxon>
        <taxon>Nezara</taxon>
    </lineage>
</organism>
<sequence length="67" mass="7343">MIADVLSGDFHRMFSGPASLLLEDAPYRLRPPPSNSQRSIDGVESPHPPALPTSSPIHQHYLLIPNT</sequence>
<keyword evidence="3" id="KW-1185">Reference proteome</keyword>
<gene>
    <name evidence="2" type="ORF">NEZAVI_LOCUS8489</name>
</gene>
<evidence type="ECO:0000313" key="2">
    <source>
        <dbReference type="EMBL" id="CAH1398933.1"/>
    </source>
</evidence>
<protein>
    <submittedName>
        <fullName evidence="2">Uncharacterized protein</fullName>
    </submittedName>
</protein>
<dbReference type="Proteomes" id="UP001152798">
    <property type="component" value="Chromosome 4"/>
</dbReference>
<evidence type="ECO:0000313" key="3">
    <source>
        <dbReference type="Proteomes" id="UP001152798"/>
    </source>
</evidence>
<dbReference type="AlphaFoldDB" id="A0A9P0MIU9"/>